<evidence type="ECO:0000313" key="3">
    <source>
        <dbReference type="Proteomes" id="UP001193389"/>
    </source>
</evidence>
<organism evidence="2 3">
    <name type="scientific">Aquipluma nitroreducens</name>
    <dbReference type="NCBI Taxonomy" id="2010828"/>
    <lineage>
        <taxon>Bacteria</taxon>
        <taxon>Pseudomonadati</taxon>
        <taxon>Bacteroidota</taxon>
        <taxon>Bacteroidia</taxon>
        <taxon>Marinilabiliales</taxon>
        <taxon>Prolixibacteraceae</taxon>
        <taxon>Aquipluma</taxon>
    </lineage>
</organism>
<sequence length="84" mass="9602">MKILFMLIVFIGVALGYLGYKLKYTKPNYQLEKTTTGRTVKFLDYNESKRYERNKVVGILILALSIVIFGVGLFALIFAEKFGL</sequence>
<dbReference type="KEGG" id="anf:AQPE_2037"/>
<dbReference type="AlphaFoldDB" id="A0A5K7S8J0"/>
<evidence type="ECO:0008006" key="4">
    <source>
        <dbReference type="Google" id="ProtNLM"/>
    </source>
</evidence>
<keyword evidence="1" id="KW-0472">Membrane</keyword>
<gene>
    <name evidence="2" type="ORF">AQPE_2037</name>
</gene>
<keyword evidence="3" id="KW-1185">Reference proteome</keyword>
<dbReference type="EMBL" id="AP018694">
    <property type="protein sequence ID" value="BBE17878.1"/>
    <property type="molecule type" value="Genomic_DNA"/>
</dbReference>
<reference evidence="2" key="1">
    <citation type="journal article" date="2020" name="Int. J. Syst. Evol. Microbiol.">
        <title>Aquipluma nitroreducens gen. nov. sp. nov., a novel facultatively anaerobic bacterium isolated from a freshwater lake.</title>
        <authorList>
            <person name="Watanabe M."/>
            <person name="Kojima H."/>
            <person name="Fukui M."/>
        </authorList>
    </citation>
    <scope>NUCLEOTIDE SEQUENCE</scope>
    <source>
        <strain evidence="2">MeG22</strain>
    </source>
</reference>
<protein>
    <recommendedName>
        <fullName evidence="4">DUF3784 domain-containing protein</fullName>
    </recommendedName>
</protein>
<dbReference type="RefSeq" id="WP_318350839.1">
    <property type="nucleotide sequence ID" value="NZ_AP018694.1"/>
</dbReference>
<accession>A0A5K7S8J0</accession>
<keyword evidence="1" id="KW-0812">Transmembrane</keyword>
<evidence type="ECO:0000256" key="1">
    <source>
        <dbReference type="SAM" id="Phobius"/>
    </source>
</evidence>
<dbReference type="Proteomes" id="UP001193389">
    <property type="component" value="Chromosome"/>
</dbReference>
<name>A0A5K7S8J0_9BACT</name>
<evidence type="ECO:0000313" key="2">
    <source>
        <dbReference type="EMBL" id="BBE17878.1"/>
    </source>
</evidence>
<feature type="transmembrane region" description="Helical" evidence="1">
    <location>
        <begin position="56"/>
        <end position="79"/>
    </location>
</feature>
<keyword evidence="1" id="KW-1133">Transmembrane helix</keyword>
<proteinExistence type="predicted"/>